<dbReference type="NCBIfam" id="NF009044">
    <property type="entry name" value="PRK12378.1"/>
    <property type="match status" value="1"/>
</dbReference>
<evidence type="ECO:0000256" key="5">
    <source>
        <dbReference type="ARBA" id="ARBA00023163"/>
    </source>
</evidence>
<protein>
    <recommendedName>
        <fullName evidence="9">Transcriptional regulatory protein</fullName>
    </recommendedName>
</protein>
<keyword evidence="3" id="KW-0805">Transcription regulation</keyword>
<dbReference type="AlphaFoldDB" id="A0A381R4G3"/>
<dbReference type="NCBIfam" id="NF001030">
    <property type="entry name" value="PRK00110.1"/>
    <property type="match status" value="1"/>
</dbReference>
<dbReference type="SUPFAM" id="SSF75625">
    <property type="entry name" value="YebC-like"/>
    <property type="match status" value="1"/>
</dbReference>
<dbReference type="InterPro" id="IPR048300">
    <property type="entry name" value="TACO1_YebC-like_2nd/3rd_dom"/>
</dbReference>
<feature type="domain" description="TACO1/YebC-like N-terminal" evidence="7">
    <location>
        <begin position="5"/>
        <end position="75"/>
    </location>
</feature>
<evidence type="ECO:0000256" key="1">
    <source>
        <dbReference type="ARBA" id="ARBA00008724"/>
    </source>
</evidence>
<organism evidence="8">
    <name type="scientific">marine metagenome</name>
    <dbReference type="NCBI Taxonomy" id="408172"/>
    <lineage>
        <taxon>unclassified sequences</taxon>
        <taxon>metagenomes</taxon>
        <taxon>ecological metagenomes</taxon>
    </lineage>
</organism>
<dbReference type="PANTHER" id="PTHR12532">
    <property type="entry name" value="TRANSLATIONAL ACTIVATOR OF CYTOCHROME C OXIDASE 1"/>
    <property type="match status" value="1"/>
</dbReference>
<dbReference type="EMBL" id="UINC01001649">
    <property type="protein sequence ID" value="SUZ85738.1"/>
    <property type="molecule type" value="Genomic_DNA"/>
</dbReference>
<evidence type="ECO:0000256" key="4">
    <source>
        <dbReference type="ARBA" id="ARBA00023125"/>
    </source>
</evidence>
<dbReference type="GO" id="GO:0005829">
    <property type="term" value="C:cytosol"/>
    <property type="evidence" value="ECO:0007669"/>
    <property type="project" value="TreeGrafter"/>
</dbReference>
<dbReference type="InterPro" id="IPR026564">
    <property type="entry name" value="Transcrip_reg_TACO1-like_dom3"/>
</dbReference>
<dbReference type="FunFam" id="1.10.10.200:FF:000001">
    <property type="entry name" value="Probable transcriptional regulatory protein YebC"/>
    <property type="match status" value="1"/>
</dbReference>
<dbReference type="InterPro" id="IPR049083">
    <property type="entry name" value="TACO1_YebC_N"/>
</dbReference>
<dbReference type="InterPro" id="IPR017856">
    <property type="entry name" value="Integrase-like_N"/>
</dbReference>
<gene>
    <name evidence="8" type="ORF">METZ01_LOCUS38592</name>
</gene>
<dbReference type="Pfam" id="PF01709">
    <property type="entry name" value="Transcrip_reg"/>
    <property type="match status" value="1"/>
</dbReference>
<evidence type="ECO:0000259" key="7">
    <source>
        <dbReference type="Pfam" id="PF20772"/>
    </source>
</evidence>
<feature type="domain" description="TACO1/YebC-like second and third" evidence="6">
    <location>
        <begin position="82"/>
        <end position="237"/>
    </location>
</feature>
<keyword evidence="4" id="KW-0238">DNA-binding</keyword>
<proteinExistence type="inferred from homology"/>
<keyword evidence="5" id="KW-0804">Transcription</keyword>
<dbReference type="Gene3D" id="3.30.70.980">
    <property type="match status" value="2"/>
</dbReference>
<dbReference type="Gene3D" id="1.10.10.200">
    <property type="match status" value="1"/>
</dbReference>
<evidence type="ECO:0000256" key="2">
    <source>
        <dbReference type="ARBA" id="ARBA00022490"/>
    </source>
</evidence>
<dbReference type="NCBIfam" id="TIGR01033">
    <property type="entry name" value="YebC/PmpR family DNA-binding transcriptional regulator"/>
    <property type="match status" value="1"/>
</dbReference>
<name>A0A381R4G3_9ZZZZ</name>
<reference evidence="8" key="1">
    <citation type="submission" date="2018-05" db="EMBL/GenBank/DDBJ databases">
        <authorList>
            <person name="Lanie J.A."/>
            <person name="Ng W.-L."/>
            <person name="Kazmierczak K.M."/>
            <person name="Andrzejewski T.M."/>
            <person name="Davidsen T.M."/>
            <person name="Wayne K.J."/>
            <person name="Tettelin H."/>
            <person name="Glass J.I."/>
            <person name="Rusch D."/>
            <person name="Podicherti R."/>
            <person name="Tsui H.-C.T."/>
            <person name="Winkler M.E."/>
        </authorList>
    </citation>
    <scope>NUCLEOTIDE SEQUENCE</scope>
</reference>
<keyword evidence="2" id="KW-0963">Cytoplasm</keyword>
<evidence type="ECO:0008006" key="9">
    <source>
        <dbReference type="Google" id="ProtNLM"/>
    </source>
</evidence>
<dbReference type="GO" id="GO:0003677">
    <property type="term" value="F:DNA binding"/>
    <property type="evidence" value="ECO:0007669"/>
    <property type="project" value="UniProtKB-KW"/>
</dbReference>
<dbReference type="InterPro" id="IPR029072">
    <property type="entry name" value="YebC-like"/>
</dbReference>
<evidence type="ECO:0000313" key="8">
    <source>
        <dbReference type="EMBL" id="SUZ85738.1"/>
    </source>
</evidence>
<evidence type="ECO:0000259" key="6">
    <source>
        <dbReference type="Pfam" id="PF01709"/>
    </source>
</evidence>
<comment type="similarity">
    <text evidence="1">Belongs to the TACO1 family.</text>
</comment>
<sequence>MAGHSKWANIKHRKGRQDAKRGKIFSRLIRELTVASRLGGPVAEDNPRLRTALDKALSANMPKDTIERAIQRGSGSAEGDDLEETTFEGYGPGGVAIIVESMTDNNNRTVAEVRHAFSKAGGNLGTDGSVSYLFVKKGLIQLSNNTSLEQVLEVAIEAGAEDIEENSDQSITISTLPEDFDPVKKALIDKEIETLESEISLVPETSVSTDLETSIKIYKLLEALEDLDDTQNVHSNADFPEEVVEHLD</sequence>
<dbReference type="Pfam" id="PF20772">
    <property type="entry name" value="TACO1_YebC_N"/>
    <property type="match status" value="1"/>
</dbReference>
<accession>A0A381R4G3</accession>
<dbReference type="PANTHER" id="PTHR12532:SF6">
    <property type="entry name" value="TRANSCRIPTIONAL REGULATORY PROTEIN YEBC-RELATED"/>
    <property type="match status" value="1"/>
</dbReference>
<dbReference type="InterPro" id="IPR002876">
    <property type="entry name" value="Transcrip_reg_TACO1-like"/>
</dbReference>
<dbReference type="HAMAP" id="MF_00693">
    <property type="entry name" value="Transcrip_reg_TACO1"/>
    <property type="match status" value="1"/>
</dbReference>
<evidence type="ECO:0000256" key="3">
    <source>
        <dbReference type="ARBA" id="ARBA00023015"/>
    </source>
</evidence>